<dbReference type="CTD" id="4541"/>
<protein>
    <submittedName>
        <fullName evidence="2">NADH dehydrogenase subunit 6</fullName>
    </submittedName>
</protein>
<evidence type="ECO:0000313" key="2">
    <source>
        <dbReference type="EMBL" id="QNT27532.1"/>
    </source>
</evidence>
<reference evidence="2" key="1">
    <citation type="journal article" date="2020" name="Mitochondrial DNA Part B Resour">
        <title>Mitochondrial genome of the Boulenger's Slug-eating snake Pareas boulengeri (Serpentes: Pareidae).</title>
        <authorList>
            <person name="Huang R."/>
            <person name="Peng L."/>
            <person name="Yang D."/>
            <person name="Yong Z."/>
            <person name="Huang S."/>
        </authorList>
    </citation>
    <scope>NUCLEOTIDE SEQUENCE</scope>
</reference>
<dbReference type="GeneID" id="59435332"/>
<keyword evidence="2" id="KW-0496">Mitochondrion</keyword>
<proteinExistence type="predicted"/>
<geneLocation type="mitochondrion" evidence="2"/>
<dbReference type="AlphaFoldDB" id="A0A7H1KJR6"/>
<organism evidence="2">
    <name type="scientific">Pareas boulengeri</name>
    <dbReference type="NCBI Taxonomy" id="1090948"/>
    <lineage>
        <taxon>Eukaryota</taxon>
        <taxon>Metazoa</taxon>
        <taxon>Chordata</taxon>
        <taxon>Craniata</taxon>
        <taxon>Vertebrata</taxon>
        <taxon>Euteleostomi</taxon>
        <taxon>Lepidosauria</taxon>
        <taxon>Squamata</taxon>
        <taxon>Bifurcata</taxon>
        <taxon>Unidentata</taxon>
        <taxon>Episquamata</taxon>
        <taxon>Toxicofera</taxon>
        <taxon>Serpentes</taxon>
        <taxon>Colubroidea</taxon>
        <taxon>Pareatidae</taxon>
        <taxon>Pareas</taxon>
    </lineage>
</organism>
<feature type="transmembrane region" description="Helical" evidence="1">
    <location>
        <begin position="85"/>
        <end position="115"/>
    </location>
</feature>
<name>A0A7H1KJR6_9SAUR</name>
<gene>
    <name evidence="2" type="primary">ND6</name>
</gene>
<feature type="transmembrane region" description="Helical" evidence="1">
    <location>
        <begin position="53"/>
        <end position="73"/>
    </location>
</feature>
<feature type="transmembrane region" description="Helical" evidence="1">
    <location>
        <begin position="6"/>
        <end position="24"/>
    </location>
</feature>
<feature type="transmembrane region" description="Helical" evidence="1">
    <location>
        <begin position="135"/>
        <end position="159"/>
    </location>
</feature>
<evidence type="ECO:0000256" key="1">
    <source>
        <dbReference type="SAM" id="Phobius"/>
    </source>
</evidence>
<accession>A0A7H1KJR6</accession>
<sequence length="168" mass="18143">MDYALCFIVVFVVLSVVVLGVVVVPYHGVVALMGVSFFCCTLVVMLGRTFTALVMYIVYLGGLVVVFSYCVSVEKDSSVVDIAGLKWLMMVLGVGLMVYLWAGSVCGGGVLLVLSEWEDFLCLEVDGYGVFYFKGGAGLLVCSWGLIVALFSVLVVLSWSRLGGFRPF</sequence>
<keyword evidence="1" id="KW-0812">Transmembrane</keyword>
<keyword evidence="1" id="KW-1133">Transmembrane helix</keyword>
<dbReference type="EMBL" id="MN866896">
    <property type="protein sequence ID" value="QNT27532.1"/>
    <property type="molecule type" value="Genomic_DNA"/>
</dbReference>
<dbReference type="RefSeq" id="YP_009937461.1">
    <property type="nucleotide sequence ID" value="NC_050894.1"/>
</dbReference>
<keyword evidence="1" id="KW-0472">Membrane</keyword>